<dbReference type="OrthoDB" id="381216at2759"/>
<dbReference type="Proteomes" id="UP000053562">
    <property type="component" value="Unassembled WGS sequence"/>
</dbReference>
<organism evidence="1 2">
    <name type="scientific">Plasmodium vivax India VII</name>
    <dbReference type="NCBI Taxonomy" id="1077284"/>
    <lineage>
        <taxon>Eukaryota</taxon>
        <taxon>Sar</taxon>
        <taxon>Alveolata</taxon>
        <taxon>Apicomplexa</taxon>
        <taxon>Aconoidasida</taxon>
        <taxon>Haemosporida</taxon>
        <taxon>Plasmodiidae</taxon>
        <taxon>Plasmodium</taxon>
        <taxon>Plasmodium (Plasmodium)</taxon>
    </lineage>
</organism>
<gene>
    <name evidence="1" type="ORF">PVIIG_06067</name>
</gene>
<sequence>MSYTTKYNFVSSCKVLREEIQGCCQERTSMYDVSCDDFKRQYEPYIDYNNKYTCQQVMYILNSISSQAPSLYNDNRCKYLYYWIYQDLLQKNNNYDIALKWYRIFLNSYFEVDDDNHICNNYVHESKGIILKRSAKLIELYDTINNNDKPFNCDCAKICSELYTEYVKECDNNYDPDYCSELQNFKYIYEANIKSIVHIIFLNNSLLQLDHE</sequence>
<name>A0A0J9S306_PLAVI</name>
<evidence type="ECO:0000313" key="1">
    <source>
        <dbReference type="EMBL" id="KMZ77171.1"/>
    </source>
</evidence>
<protein>
    <submittedName>
        <fullName evidence="1">Uncharacterized protein</fullName>
    </submittedName>
</protein>
<dbReference type="EMBL" id="KQ234483">
    <property type="protein sequence ID" value="KMZ77171.1"/>
    <property type="molecule type" value="Genomic_DNA"/>
</dbReference>
<evidence type="ECO:0000313" key="2">
    <source>
        <dbReference type="Proteomes" id="UP000053562"/>
    </source>
</evidence>
<proteinExistence type="predicted"/>
<dbReference type="AlphaFoldDB" id="A0A0J9S306"/>
<reference evidence="1 2" key="1">
    <citation type="submission" date="2011-08" db="EMBL/GenBank/DDBJ databases">
        <title>The Genome Sequence of Plasmodium vivax India VII.</title>
        <authorList>
            <consortium name="The Broad Institute Genome Sequencing Platform"/>
            <consortium name="The Broad Institute Genome Sequencing Center for Infectious Disease"/>
            <person name="Neafsey D."/>
            <person name="Carlton J."/>
            <person name="Barnwell J."/>
            <person name="Collins W."/>
            <person name="Escalante A."/>
            <person name="Mullikin J."/>
            <person name="Saul A."/>
            <person name="Guigo R."/>
            <person name="Camara F."/>
            <person name="Young S.K."/>
            <person name="Zeng Q."/>
            <person name="Gargeya S."/>
            <person name="Fitzgerald M."/>
            <person name="Haas B."/>
            <person name="Abouelleil A."/>
            <person name="Alvarado L."/>
            <person name="Arachchi H.M."/>
            <person name="Berlin A."/>
            <person name="Brown A."/>
            <person name="Chapman S.B."/>
            <person name="Chen Z."/>
            <person name="Dunbar C."/>
            <person name="Freedman E."/>
            <person name="Gearin G."/>
            <person name="Gellesch M."/>
            <person name="Goldberg J."/>
            <person name="Griggs A."/>
            <person name="Gujja S."/>
            <person name="Heiman D."/>
            <person name="Howarth C."/>
            <person name="Larson L."/>
            <person name="Lui A."/>
            <person name="MacDonald P.J.P."/>
            <person name="Montmayeur A."/>
            <person name="Murphy C."/>
            <person name="Neiman D."/>
            <person name="Pearson M."/>
            <person name="Priest M."/>
            <person name="Roberts A."/>
            <person name="Saif S."/>
            <person name="Shea T."/>
            <person name="Shenoy N."/>
            <person name="Sisk P."/>
            <person name="Stolte C."/>
            <person name="Sykes S."/>
            <person name="Wortman J."/>
            <person name="Nusbaum C."/>
            <person name="Birren B."/>
        </authorList>
    </citation>
    <scope>NUCLEOTIDE SEQUENCE [LARGE SCALE GENOMIC DNA]</scope>
    <source>
        <strain evidence="1 2">India VII</strain>
    </source>
</reference>
<accession>A0A0J9S306</accession>